<dbReference type="GO" id="GO:0005886">
    <property type="term" value="C:plasma membrane"/>
    <property type="evidence" value="ECO:0007669"/>
    <property type="project" value="UniProtKB-SubCell"/>
</dbReference>
<protein>
    <submittedName>
        <fullName evidence="7">Na+/melibiose symporter or related transporter</fullName>
    </submittedName>
</protein>
<dbReference type="Proteomes" id="UP000232003">
    <property type="component" value="Chromosome"/>
</dbReference>
<reference evidence="7 8" key="1">
    <citation type="submission" date="2017-11" db="EMBL/GenBank/DDBJ databases">
        <title>Complete genome of a free-living desiccation-tolerant cyanobacterium and its photosynthetic adaptation to extreme terrestrial habitat.</title>
        <authorList>
            <person name="Shang J."/>
        </authorList>
    </citation>
    <scope>NUCLEOTIDE SEQUENCE [LARGE SCALE GENOMIC DNA]</scope>
    <source>
        <strain evidence="7 8">CCNUN1</strain>
    </source>
</reference>
<keyword evidence="4 5" id="KW-0472">Membrane</keyword>
<dbReference type="KEGG" id="nfl:COO91_02121"/>
<dbReference type="RefSeq" id="WP_100898211.1">
    <property type="nucleotide sequence ID" value="NZ_CAWNNC010000001.1"/>
</dbReference>
<keyword evidence="3 5" id="KW-1133">Transmembrane helix</keyword>
<feature type="transmembrane region" description="Helical" evidence="5">
    <location>
        <begin position="281"/>
        <end position="299"/>
    </location>
</feature>
<accession>A0A2K8SLD5</accession>
<feature type="domain" description="Major facilitator superfamily (MFS) profile" evidence="6">
    <location>
        <begin position="272"/>
        <end position="488"/>
    </location>
</feature>
<sequence>MVQSQEDDISVEASSLPPVPIQEVSEDRALTETVLFPTPKLFLKISKLEIRKSLKALTYESLFATIFYSVIGGALLSNFLLELGAGPVQIGLLAAIPQMVNLLQPLGAYLVNRSTSFRWYFLCIFIPSRLVWLILLPAIVLVTSSHLAGYQVVELTLAILLVSNIIEAFGRAPWLGWSAVLVPQRLRGRYFGFRNSVVGLTNLIGVPLLGLAVSIWPGGTLQGYGAMLVLGILLGVISQICQFWMTDVNPQLLTATGSDTSQPQSHGIDFSFLKDANFCKFVLYLSIWCFAVNISAPFFNLYMLDNLDIDISVVTIYHGLGTGANMLMLLLWGKLADRIGNRPLLLLVGVLVAVTPLLWLGVGSDQISFWMWLPLLHILAGGTWAAIDLCTNNMMMGISPVRHQSTYFAIAGAVAGITGAMGISVGSFLTTLPFIGGLLGLFVLSGLLRMAALVFLVFVQEQRSVPVGQLIRVLFPIRPSTNLIEVKE</sequence>
<dbReference type="OrthoDB" id="9772882at2"/>
<dbReference type="InterPro" id="IPR036259">
    <property type="entry name" value="MFS_trans_sf"/>
</dbReference>
<feature type="transmembrane region" description="Helical" evidence="5">
    <location>
        <begin position="435"/>
        <end position="459"/>
    </location>
</feature>
<feature type="transmembrane region" description="Helical" evidence="5">
    <location>
        <begin position="148"/>
        <end position="170"/>
    </location>
</feature>
<feature type="transmembrane region" description="Helical" evidence="5">
    <location>
        <begin position="56"/>
        <end position="76"/>
    </location>
</feature>
<evidence type="ECO:0000256" key="2">
    <source>
        <dbReference type="ARBA" id="ARBA00022692"/>
    </source>
</evidence>
<evidence type="ECO:0000256" key="4">
    <source>
        <dbReference type="ARBA" id="ARBA00023136"/>
    </source>
</evidence>
<feature type="transmembrane region" description="Helical" evidence="5">
    <location>
        <begin position="191"/>
        <end position="217"/>
    </location>
</feature>
<dbReference type="PANTHER" id="PTHR23526:SF2">
    <property type="entry name" value="MAJOR FACILITATOR SUPERFAMILY (MFS) PROFILE DOMAIN-CONTAINING PROTEIN"/>
    <property type="match status" value="1"/>
</dbReference>
<feature type="transmembrane region" description="Helical" evidence="5">
    <location>
        <begin position="311"/>
        <end position="332"/>
    </location>
</feature>
<evidence type="ECO:0000259" key="6">
    <source>
        <dbReference type="PROSITE" id="PS50850"/>
    </source>
</evidence>
<evidence type="ECO:0000256" key="3">
    <source>
        <dbReference type="ARBA" id="ARBA00022989"/>
    </source>
</evidence>
<evidence type="ECO:0000256" key="5">
    <source>
        <dbReference type="SAM" id="Phobius"/>
    </source>
</evidence>
<proteinExistence type="predicted"/>
<keyword evidence="2 5" id="KW-0812">Transmembrane</keyword>
<feature type="transmembrane region" description="Helical" evidence="5">
    <location>
        <begin position="344"/>
        <end position="363"/>
    </location>
</feature>
<organism evidence="7 8">
    <name type="scientific">Nostoc flagelliforme CCNUN1</name>
    <dbReference type="NCBI Taxonomy" id="2038116"/>
    <lineage>
        <taxon>Bacteria</taxon>
        <taxon>Bacillati</taxon>
        <taxon>Cyanobacteriota</taxon>
        <taxon>Cyanophyceae</taxon>
        <taxon>Nostocales</taxon>
        <taxon>Nostocaceae</taxon>
        <taxon>Nostoc</taxon>
    </lineage>
</organism>
<keyword evidence="8" id="KW-1185">Reference proteome</keyword>
<evidence type="ECO:0000313" key="7">
    <source>
        <dbReference type="EMBL" id="AUB36218.1"/>
    </source>
</evidence>
<feature type="transmembrane region" description="Helical" evidence="5">
    <location>
        <begin position="407"/>
        <end position="429"/>
    </location>
</feature>
<dbReference type="Gene3D" id="1.20.1250.20">
    <property type="entry name" value="MFS general substrate transporter like domains"/>
    <property type="match status" value="2"/>
</dbReference>
<dbReference type="AlphaFoldDB" id="A0A2K8SLD5"/>
<feature type="transmembrane region" description="Helical" evidence="5">
    <location>
        <begin position="223"/>
        <end position="245"/>
    </location>
</feature>
<dbReference type="InterPro" id="IPR052528">
    <property type="entry name" value="Sugar_transport-like"/>
</dbReference>
<gene>
    <name evidence="7" type="ORF">COO91_02121</name>
</gene>
<feature type="transmembrane region" description="Helical" evidence="5">
    <location>
        <begin position="369"/>
        <end position="387"/>
    </location>
</feature>
<dbReference type="PROSITE" id="PS50850">
    <property type="entry name" value="MFS"/>
    <property type="match status" value="1"/>
</dbReference>
<dbReference type="SUPFAM" id="SSF103473">
    <property type="entry name" value="MFS general substrate transporter"/>
    <property type="match status" value="1"/>
</dbReference>
<comment type="subcellular location">
    <subcellularLocation>
        <location evidence="1">Cell membrane</location>
        <topology evidence="1">Multi-pass membrane protein</topology>
    </subcellularLocation>
</comment>
<evidence type="ECO:0000256" key="1">
    <source>
        <dbReference type="ARBA" id="ARBA00004651"/>
    </source>
</evidence>
<feature type="transmembrane region" description="Helical" evidence="5">
    <location>
        <begin position="88"/>
        <end position="112"/>
    </location>
</feature>
<feature type="transmembrane region" description="Helical" evidence="5">
    <location>
        <begin position="119"/>
        <end position="142"/>
    </location>
</feature>
<evidence type="ECO:0000313" key="8">
    <source>
        <dbReference type="Proteomes" id="UP000232003"/>
    </source>
</evidence>
<dbReference type="PANTHER" id="PTHR23526">
    <property type="entry name" value="INTEGRAL MEMBRANE TRANSPORT PROTEIN-RELATED"/>
    <property type="match status" value="1"/>
</dbReference>
<name>A0A2K8SLD5_9NOSO</name>
<dbReference type="Pfam" id="PF07690">
    <property type="entry name" value="MFS_1"/>
    <property type="match status" value="1"/>
</dbReference>
<dbReference type="InterPro" id="IPR020846">
    <property type="entry name" value="MFS_dom"/>
</dbReference>
<dbReference type="GO" id="GO:0022857">
    <property type="term" value="F:transmembrane transporter activity"/>
    <property type="evidence" value="ECO:0007669"/>
    <property type="project" value="InterPro"/>
</dbReference>
<dbReference type="EMBL" id="CP024785">
    <property type="protein sequence ID" value="AUB36218.1"/>
    <property type="molecule type" value="Genomic_DNA"/>
</dbReference>
<dbReference type="InterPro" id="IPR011701">
    <property type="entry name" value="MFS"/>
</dbReference>